<protein>
    <submittedName>
        <fullName evidence="2">Uncharacterized protein</fullName>
    </submittedName>
</protein>
<gene>
    <name evidence="2" type="ORF">OsI_21787</name>
</gene>
<dbReference type="Proteomes" id="UP000007015">
    <property type="component" value="Chromosome 6"/>
</dbReference>
<evidence type="ECO:0000313" key="3">
    <source>
        <dbReference type="Proteomes" id="UP000007015"/>
    </source>
</evidence>
<proteinExistence type="predicted"/>
<name>B8B373_ORYSI</name>
<accession>B8B373</accession>
<dbReference type="AlphaFoldDB" id="B8B373"/>
<dbReference type="EMBL" id="CM000131">
    <property type="protein sequence ID" value="EEC80070.1"/>
    <property type="molecule type" value="Genomic_DNA"/>
</dbReference>
<sequence length="249" mass="26192">MDSVHFPNPFHPLPNPHQALSGQAGGEAGEGDGKPPPTAATWSTAPLLERPRPCRRVNGWRGAAGASPATLGVGLPLQAPSCIFLRSVRHLHRLIVVVYAMLSRMPASDDDDDVGKEAKLSYAVYVVRVQPQPLEAAAASKQSTRWPVAVVAGLGLGPVVARAAAEHQLHRLGVGALPLPRALRELEPPRGVLKEACGARGFREAKRRTGRGHEGGGAAALQRHPAGAGDMAVEKTSDELMAGIWGESN</sequence>
<evidence type="ECO:0000313" key="2">
    <source>
        <dbReference type="EMBL" id="EEC80070.1"/>
    </source>
</evidence>
<dbReference type="Gramene" id="BGIOSGA022368-TA">
    <property type="protein sequence ID" value="BGIOSGA022368-PA"/>
    <property type="gene ID" value="BGIOSGA022368"/>
</dbReference>
<organism evidence="2 3">
    <name type="scientific">Oryza sativa subsp. indica</name>
    <name type="common">Rice</name>
    <dbReference type="NCBI Taxonomy" id="39946"/>
    <lineage>
        <taxon>Eukaryota</taxon>
        <taxon>Viridiplantae</taxon>
        <taxon>Streptophyta</taxon>
        <taxon>Embryophyta</taxon>
        <taxon>Tracheophyta</taxon>
        <taxon>Spermatophyta</taxon>
        <taxon>Magnoliopsida</taxon>
        <taxon>Liliopsida</taxon>
        <taxon>Poales</taxon>
        <taxon>Poaceae</taxon>
        <taxon>BOP clade</taxon>
        <taxon>Oryzoideae</taxon>
        <taxon>Oryzeae</taxon>
        <taxon>Oryzinae</taxon>
        <taxon>Oryza</taxon>
        <taxon>Oryza sativa</taxon>
    </lineage>
</organism>
<reference evidence="2 3" key="1">
    <citation type="journal article" date="2005" name="PLoS Biol.">
        <title>The genomes of Oryza sativa: a history of duplications.</title>
        <authorList>
            <person name="Yu J."/>
            <person name="Wang J."/>
            <person name="Lin W."/>
            <person name="Li S."/>
            <person name="Li H."/>
            <person name="Zhou J."/>
            <person name="Ni P."/>
            <person name="Dong W."/>
            <person name="Hu S."/>
            <person name="Zeng C."/>
            <person name="Zhang J."/>
            <person name="Zhang Y."/>
            <person name="Li R."/>
            <person name="Xu Z."/>
            <person name="Li S."/>
            <person name="Li X."/>
            <person name="Zheng H."/>
            <person name="Cong L."/>
            <person name="Lin L."/>
            <person name="Yin J."/>
            <person name="Geng J."/>
            <person name="Li G."/>
            <person name="Shi J."/>
            <person name="Liu J."/>
            <person name="Lv H."/>
            <person name="Li J."/>
            <person name="Wang J."/>
            <person name="Deng Y."/>
            <person name="Ran L."/>
            <person name="Shi X."/>
            <person name="Wang X."/>
            <person name="Wu Q."/>
            <person name="Li C."/>
            <person name="Ren X."/>
            <person name="Wang J."/>
            <person name="Wang X."/>
            <person name="Li D."/>
            <person name="Liu D."/>
            <person name="Zhang X."/>
            <person name="Ji Z."/>
            <person name="Zhao W."/>
            <person name="Sun Y."/>
            <person name="Zhang Z."/>
            <person name="Bao J."/>
            <person name="Han Y."/>
            <person name="Dong L."/>
            <person name="Ji J."/>
            <person name="Chen P."/>
            <person name="Wu S."/>
            <person name="Liu J."/>
            <person name="Xiao Y."/>
            <person name="Bu D."/>
            <person name="Tan J."/>
            <person name="Yang L."/>
            <person name="Ye C."/>
            <person name="Zhang J."/>
            <person name="Xu J."/>
            <person name="Zhou Y."/>
            <person name="Yu Y."/>
            <person name="Zhang B."/>
            <person name="Zhuang S."/>
            <person name="Wei H."/>
            <person name="Liu B."/>
            <person name="Lei M."/>
            <person name="Yu H."/>
            <person name="Li Y."/>
            <person name="Xu H."/>
            <person name="Wei S."/>
            <person name="He X."/>
            <person name="Fang L."/>
            <person name="Zhang Z."/>
            <person name="Zhang Y."/>
            <person name="Huang X."/>
            <person name="Su Z."/>
            <person name="Tong W."/>
            <person name="Li J."/>
            <person name="Tong Z."/>
            <person name="Li S."/>
            <person name="Ye J."/>
            <person name="Wang L."/>
            <person name="Fang L."/>
            <person name="Lei T."/>
            <person name="Chen C."/>
            <person name="Chen H."/>
            <person name="Xu Z."/>
            <person name="Li H."/>
            <person name="Huang H."/>
            <person name="Zhang F."/>
            <person name="Xu H."/>
            <person name="Li N."/>
            <person name="Zhao C."/>
            <person name="Li S."/>
            <person name="Dong L."/>
            <person name="Huang Y."/>
            <person name="Li L."/>
            <person name="Xi Y."/>
            <person name="Qi Q."/>
            <person name="Li W."/>
            <person name="Zhang B."/>
            <person name="Hu W."/>
            <person name="Zhang Y."/>
            <person name="Tian X."/>
            <person name="Jiao Y."/>
            <person name="Liang X."/>
            <person name="Jin J."/>
            <person name="Gao L."/>
            <person name="Zheng W."/>
            <person name="Hao B."/>
            <person name="Liu S."/>
            <person name="Wang W."/>
            <person name="Yuan L."/>
            <person name="Cao M."/>
            <person name="McDermott J."/>
            <person name="Samudrala R."/>
            <person name="Wang J."/>
            <person name="Wong G.K."/>
            <person name="Yang H."/>
        </authorList>
    </citation>
    <scope>NUCLEOTIDE SEQUENCE [LARGE SCALE GENOMIC DNA]</scope>
    <source>
        <strain evidence="3">cv. 93-11</strain>
    </source>
</reference>
<evidence type="ECO:0000256" key="1">
    <source>
        <dbReference type="SAM" id="MobiDB-lite"/>
    </source>
</evidence>
<feature type="region of interest" description="Disordered" evidence="1">
    <location>
        <begin position="1"/>
        <end position="48"/>
    </location>
</feature>
<keyword evidence="3" id="KW-1185">Reference proteome</keyword>
<feature type="region of interest" description="Disordered" evidence="1">
    <location>
        <begin position="204"/>
        <end position="231"/>
    </location>
</feature>
<dbReference type="HOGENOM" id="CLU_1117243_0_0_1"/>